<evidence type="ECO:0000256" key="1">
    <source>
        <dbReference type="SAM" id="MobiDB-lite"/>
    </source>
</evidence>
<dbReference type="STRING" id="454130.A0A0U4YVW2"/>
<dbReference type="SUPFAM" id="SSF46565">
    <property type="entry name" value="Chaperone J-domain"/>
    <property type="match status" value="1"/>
</dbReference>
<protein>
    <recommendedName>
        <fullName evidence="2">J domain-containing protein</fullName>
    </recommendedName>
</protein>
<organism evidence="3 4">
    <name type="scientific">Aspergillus calidoustus</name>
    <dbReference type="NCBI Taxonomy" id="454130"/>
    <lineage>
        <taxon>Eukaryota</taxon>
        <taxon>Fungi</taxon>
        <taxon>Dikarya</taxon>
        <taxon>Ascomycota</taxon>
        <taxon>Pezizomycotina</taxon>
        <taxon>Eurotiomycetes</taxon>
        <taxon>Eurotiomycetidae</taxon>
        <taxon>Eurotiales</taxon>
        <taxon>Aspergillaceae</taxon>
        <taxon>Aspergillus</taxon>
        <taxon>Aspergillus subgen. Nidulantes</taxon>
    </lineage>
</organism>
<dbReference type="InterPro" id="IPR036869">
    <property type="entry name" value="J_dom_sf"/>
</dbReference>
<dbReference type="Pfam" id="PF00226">
    <property type="entry name" value="DnaJ"/>
    <property type="match status" value="1"/>
</dbReference>
<feature type="region of interest" description="Disordered" evidence="1">
    <location>
        <begin position="80"/>
        <end position="101"/>
    </location>
</feature>
<evidence type="ECO:0000313" key="3">
    <source>
        <dbReference type="EMBL" id="CEL01061.1"/>
    </source>
</evidence>
<feature type="compositionally biased region" description="Polar residues" evidence="1">
    <location>
        <begin position="83"/>
        <end position="93"/>
    </location>
</feature>
<dbReference type="OMA" id="LMGERHD"/>
<dbReference type="PRINTS" id="PR00625">
    <property type="entry name" value="JDOMAIN"/>
</dbReference>
<reference evidence="4" key="1">
    <citation type="journal article" date="2016" name="Genome Announc.">
        <title>Draft genome sequences of fungus Aspergillus calidoustus.</title>
        <authorList>
            <person name="Horn F."/>
            <person name="Linde J."/>
            <person name="Mattern D.J."/>
            <person name="Walther G."/>
            <person name="Guthke R."/>
            <person name="Scherlach K."/>
            <person name="Martin K."/>
            <person name="Brakhage A.A."/>
            <person name="Petzke L."/>
            <person name="Valiante V."/>
        </authorList>
    </citation>
    <scope>NUCLEOTIDE SEQUENCE [LARGE SCALE GENOMIC DNA]</scope>
    <source>
        <strain evidence="4">SF006504</strain>
    </source>
</reference>
<accession>A0A0U4YVW2</accession>
<dbReference type="InterPro" id="IPR018253">
    <property type="entry name" value="DnaJ_domain_CS"/>
</dbReference>
<dbReference type="GO" id="GO:0005737">
    <property type="term" value="C:cytoplasm"/>
    <property type="evidence" value="ECO:0007669"/>
    <property type="project" value="TreeGrafter"/>
</dbReference>
<feature type="domain" description="J" evidence="2">
    <location>
        <begin position="9"/>
        <end position="73"/>
    </location>
</feature>
<dbReference type="PROSITE" id="PS00636">
    <property type="entry name" value="DNAJ_1"/>
    <property type="match status" value="1"/>
</dbReference>
<feature type="compositionally biased region" description="Basic and acidic residues" evidence="1">
    <location>
        <begin position="282"/>
        <end position="293"/>
    </location>
</feature>
<evidence type="ECO:0000313" key="4">
    <source>
        <dbReference type="Proteomes" id="UP000054771"/>
    </source>
</evidence>
<dbReference type="PROSITE" id="PS50076">
    <property type="entry name" value="DNAJ_2"/>
    <property type="match status" value="1"/>
</dbReference>
<dbReference type="Proteomes" id="UP000054771">
    <property type="component" value="Unassembled WGS sequence"/>
</dbReference>
<gene>
    <name evidence="3" type="ORF">ASPCAL00653</name>
</gene>
<dbReference type="SMART" id="SM00271">
    <property type="entry name" value="DnaJ"/>
    <property type="match status" value="1"/>
</dbReference>
<feature type="region of interest" description="Disordered" evidence="1">
    <location>
        <begin position="230"/>
        <end position="251"/>
    </location>
</feature>
<dbReference type="CDD" id="cd06257">
    <property type="entry name" value="DnaJ"/>
    <property type="match status" value="1"/>
</dbReference>
<dbReference type="GO" id="GO:0042026">
    <property type="term" value="P:protein refolding"/>
    <property type="evidence" value="ECO:0007669"/>
    <property type="project" value="TreeGrafter"/>
</dbReference>
<sequence length="412" mass="48376">MSSPQVLPDYYKILEIPREADINSIKTSYKRLARIRHPDKNSSSTATSEFQLLQEAYSTLVDPKSRSTYDAQYTFTKFYHTAPQANQPTNSPSAAKREKTNKVPALTLQIRELKNRLHKQEADLRLARLRLAKLHGAIASLDQDIKNIEREESGKATWWGYFTSILQGPQETEEARIKRDNDRLRKIAARRIRDSEVQREIAAVRDLENAINSTHSSITSAEFKIRTEKYREEREEREEQEKRRMEEERLRQEANRRMAEELRKQQEKRRVEEERLRQEANRRMAEELRKQQEKQAQQANKGYKYPSQEQGASRSRNSVQSEGKQNFHEKETCHHHGWWIQIDVPTPCSRCSSVTRKFIFQCPGCGKLACASCREAIKGVRFRSNRFGNGTYHNSSQFTDYTSYSERDNYFD</sequence>
<dbReference type="OrthoDB" id="436519at2759"/>
<dbReference type="Gene3D" id="1.10.287.110">
    <property type="entry name" value="DnaJ domain"/>
    <property type="match status" value="1"/>
</dbReference>
<keyword evidence="4" id="KW-1185">Reference proteome</keyword>
<name>A0A0U4YVW2_ASPCI</name>
<dbReference type="AlphaFoldDB" id="A0A0U4YVW2"/>
<feature type="compositionally biased region" description="Polar residues" evidence="1">
    <location>
        <begin position="307"/>
        <end position="324"/>
    </location>
</feature>
<proteinExistence type="predicted"/>
<dbReference type="EMBL" id="CDMC01000001">
    <property type="protein sequence ID" value="CEL01061.1"/>
    <property type="molecule type" value="Genomic_DNA"/>
</dbReference>
<dbReference type="PANTHER" id="PTHR43096">
    <property type="entry name" value="DNAJ HOMOLOG 1, MITOCHONDRIAL-RELATED"/>
    <property type="match status" value="1"/>
</dbReference>
<dbReference type="InterPro" id="IPR001623">
    <property type="entry name" value="DnaJ_domain"/>
</dbReference>
<feature type="region of interest" description="Disordered" evidence="1">
    <location>
        <begin position="282"/>
        <end position="326"/>
    </location>
</feature>
<dbReference type="GO" id="GO:0051082">
    <property type="term" value="F:unfolded protein binding"/>
    <property type="evidence" value="ECO:0007669"/>
    <property type="project" value="TreeGrafter"/>
</dbReference>
<dbReference type="PANTHER" id="PTHR43096:SF10">
    <property type="entry name" value="CHAPERONE PROTEIN DNAJ A6, CHLOROPLASTIC"/>
    <property type="match status" value="1"/>
</dbReference>
<evidence type="ECO:0000259" key="2">
    <source>
        <dbReference type="PROSITE" id="PS50076"/>
    </source>
</evidence>